<reference evidence="1" key="1">
    <citation type="submission" date="2021-06" db="EMBL/GenBank/DDBJ databases">
        <authorList>
            <person name="Kallberg Y."/>
            <person name="Tangrot J."/>
            <person name="Rosling A."/>
        </authorList>
    </citation>
    <scope>NUCLEOTIDE SEQUENCE</scope>
    <source>
        <strain evidence="1">MA453B</strain>
    </source>
</reference>
<protein>
    <submittedName>
        <fullName evidence="1">8221_t:CDS:1</fullName>
    </submittedName>
</protein>
<organism evidence="1 2">
    <name type="scientific">Dentiscutata erythropus</name>
    <dbReference type="NCBI Taxonomy" id="1348616"/>
    <lineage>
        <taxon>Eukaryota</taxon>
        <taxon>Fungi</taxon>
        <taxon>Fungi incertae sedis</taxon>
        <taxon>Mucoromycota</taxon>
        <taxon>Glomeromycotina</taxon>
        <taxon>Glomeromycetes</taxon>
        <taxon>Diversisporales</taxon>
        <taxon>Gigasporaceae</taxon>
        <taxon>Dentiscutata</taxon>
    </lineage>
</organism>
<dbReference type="Proteomes" id="UP000789405">
    <property type="component" value="Unassembled WGS sequence"/>
</dbReference>
<evidence type="ECO:0000313" key="2">
    <source>
        <dbReference type="Proteomes" id="UP000789405"/>
    </source>
</evidence>
<gene>
    <name evidence="1" type="ORF">DERYTH_LOCUS28709</name>
</gene>
<dbReference type="EMBL" id="CAJVPY010073436">
    <property type="protein sequence ID" value="CAG8829553.1"/>
    <property type="molecule type" value="Genomic_DNA"/>
</dbReference>
<comment type="caution">
    <text evidence="1">The sequence shown here is derived from an EMBL/GenBank/DDBJ whole genome shotgun (WGS) entry which is preliminary data.</text>
</comment>
<keyword evidence="2" id="KW-1185">Reference proteome</keyword>
<name>A0A9N9KHM9_9GLOM</name>
<accession>A0A9N9KHM9</accession>
<proteinExistence type="predicted"/>
<evidence type="ECO:0000313" key="1">
    <source>
        <dbReference type="EMBL" id="CAG8829553.1"/>
    </source>
</evidence>
<feature type="non-terminal residue" evidence="1">
    <location>
        <position position="1"/>
    </location>
</feature>
<dbReference type="AlphaFoldDB" id="A0A9N9KHM9"/>
<sequence>MSDPVVPPIVPEKDDRLPYEKIEITEDHSLINRRKFQQETDTHTLDLVKEIWE</sequence>